<protein>
    <submittedName>
        <fullName evidence="2">Uncharacterized protein</fullName>
    </submittedName>
</protein>
<organism evidence="2 3">
    <name type="scientific">Paenibacillus rhizosphaerae</name>
    <dbReference type="NCBI Taxonomy" id="297318"/>
    <lineage>
        <taxon>Bacteria</taxon>
        <taxon>Bacillati</taxon>
        <taxon>Bacillota</taxon>
        <taxon>Bacilli</taxon>
        <taxon>Bacillales</taxon>
        <taxon>Paenibacillaceae</taxon>
        <taxon>Paenibacillus</taxon>
    </lineage>
</organism>
<accession>A0A1R1DWQ3</accession>
<keyword evidence="1" id="KW-0472">Membrane</keyword>
<feature type="transmembrane region" description="Helical" evidence="1">
    <location>
        <begin position="56"/>
        <end position="77"/>
    </location>
</feature>
<dbReference type="RefSeq" id="WP_076177031.1">
    <property type="nucleotide sequence ID" value="NZ_MRTP01000028.1"/>
</dbReference>
<evidence type="ECO:0000256" key="1">
    <source>
        <dbReference type="SAM" id="Phobius"/>
    </source>
</evidence>
<evidence type="ECO:0000313" key="2">
    <source>
        <dbReference type="EMBL" id="OMF43995.1"/>
    </source>
</evidence>
<gene>
    <name evidence="2" type="ORF">BK138_35115</name>
</gene>
<proteinExistence type="predicted"/>
<keyword evidence="1" id="KW-0812">Transmembrane</keyword>
<dbReference type="STRING" id="297318.BK138_35115"/>
<keyword evidence="3" id="KW-1185">Reference proteome</keyword>
<dbReference type="AlphaFoldDB" id="A0A1R1DWQ3"/>
<reference evidence="2 3" key="1">
    <citation type="submission" date="2016-11" db="EMBL/GenBank/DDBJ databases">
        <title>Paenibacillus species isolates.</title>
        <authorList>
            <person name="Beno S.M."/>
        </authorList>
    </citation>
    <scope>NUCLEOTIDE SEQUENCE [LARGE SCALE GENOMIC DNA]</scope>
    <source>
        <strain evidence="2 3">FSL R5-0378</strain>
    </source>
</reference>
<keyword evidence="1" id="KW-1133">Transmembrane helix</keyword>
<sequence>MYIVAAYSHSLHAELVVSEIERFGISPDNILAIPLDRKDEQLMLIDTMHYSDGHSLVDLAMVLGTVFMLLGSIYGFVLPLGPIIWGLIGLVAGGGLGYVLKWVWLKRKGYALGGTKGQAELFIMIRCDDSQESGLEDICWHHHALGIGKLKT</sequence>
<dbReference type="Proteomes" id="UP000187172">
    <property type="component" value="Unassembled WGS sequence"/>
</dbReference>
<feature type="transmembrane region" description="Helical" evidence="1">
    <location>
        <begin position="83"/>
        <end position="104"/>
    </location>
</feature>
<name>A0A1R1DWQ3_9BACL</name>
<comment type="caution">
    <text evidence="2">The sequence shown here is derived from an EMBL/GenBank/DDBJ whole genome shotgun (WGS) entry which is preliminary data.</text>
</comment>
<evidence type="ECO:0000313" key="3">
    <source>
        <dbReference type="Proteomes" id="UP000187172"/>
    </source>
</evidence>
<dbReference type="EMBL" id="MRTP01000028">
    <property type="protein sequence ID" value="OMF43995.1"/>
    <property type="molecule type" value="Genomic_DNA"/>
</dbReference>